<name>A0A073J282_9RHOB</name>
<organism evidence="1 2">
    <name type="scientific">Pseudosulfitobacter pseudonitzschiae</name>
    <dbReference type="NCBI Taxonomy" id="1402135"/>
    <lineage>
        <taxon>Bacteria</taxon>
        <taxon>Pseudomonadati</taxon>
        <taxon>Pseudomonadota</taxon>
        <taxon>Alphaproteobacteria</taxon>
        <taxon>Rhodobacterales</taxon>
        <taxon>Roseobacteraceae</taxon>
        <taxon>Pseudosulfitobacter</taxon>
    </lineage>
</organism>
<dbReference type="OrthoDB" id="7851191at2"/>
<reference evidence="1 2" key="1">
    <citation type="submission" date="2014-01" db="EMBL/GenBank/DDBJ databases">
        <title>Sulfitobacter sp. H3 (MCCC 1A00686) Genome Sequencing.</title>
        <authorList>
            <person name="Lai Q."/>
            <person name="Hong Z."/>
        </authorList>
    </citation>
    <scope>NUCLEOTIDE SEQUENCE [LARGE SCALE GENOMIC DNA]</scope>
    <source>
        <strain evidence="1 2">H3</strain>
    </source>
</reference>
<comment type="caution">
    <text evidence="1">The sequence shown here is derived from an EMBL/GenBank/DDBJ whole genome shotgun (WGS) entry which is preliminary data.</text>
</comment>
<evidence type="ECO:0000313" key="1">
    <source>
        <dbReference type="EMBL" id="KEJ96054.1"/>
    </source>
</evidence>
<keyword evidence="2" id="KW-1185">Reference proteome</keyword>
<dbReference type="InterPro" id="IPR049725">
    <property type="entry name" value="STM3845-like"/>
</dbReference>
<sequence>MARDALQKIPNVKALYGEEIENQRNYKKQSTDLQTLEVRFAHDVDFTLLILESPGSIAELGTFTQLRGIRERLIVLLSGRFYRAESYISRGPLSLLTRLNPNSVIYFDADNEDEMLDRVRYPLTFFKYAQYLHRFDYLKNTMFRYHPTMTNYSTYIKPIRNQYQMATTLISVLAGERPSYAELLLSSGLHPDQLNSALHGLYKAGKIEKVGSGRYRSVNGFADDLLEPFSSTAISKTRSKRLAAA</sequence>
<evidence type="ECO:0000313" key="2">
    <source>
        <dbReference type="Proteomes" id="UP000027746"/>
    </source>
</evidence>
<accession>A0A073J282</accession>
<dbReference type="AlphaFoldDB" id="A0A073J282"/>
<gene>
    <name evidence="1" type="ORF">SUH3_17485</name>
</gene>
<dbReference type="EMBL" id="JAMD01000004">
    <property type="protein sequence ID" value="KEJ96054.1"/>
    <property type="molecule type" value="Genomic_DNA"/>
</dbReference>
<protein>
    <submittedName>
        <fullName evidence="1">Uncharacterized protein</fullName>
    </submittedName>
</protein>
<dbReference type="NCBIfam" id="NF038232">
    <property type="entry name" value="STM3845_fam"/>
    <property type="match status" value="1"/>
</dbReference>
<proteinExistence type="predicted"/>
<dbReference type="Proteomes" id="UP000027746">
    <property type="component" value="Unassembled WGS sequence"/>
</dbReference>